<dbReference type="EC" id="1.-.-.-" evidence="5"/>
<dbReference type="Gene3D" id="3.40.109.10">
    <property type="entry name" value="NADH Oxidase"/>
    <property type="match status" value="1"/>
</dbReference>
<dbReference type="InterPro" id="IPR029479">
    <property type="entry name" value="Nitroreductase"/>
</dbReference>
<keyword evidence="2 5" id="KW-0288">FMN</keyword>
<dbReference type="InterPro" id="IPR000415">
    <property type="entry name" value="Nitroreductase-like"/>
</dbReference>
<proteinExistence type="inferred from homology"/>
<evidence type="ECO:0000256" key="2">
    <source>
        <dbReference type="ARBA" id="ARBA00022643"/>
    </source>
</evidence>
<dbReference type="RefSeq" id="WP_238106661.1">
    <property type="nucleotide sequence ID" value="NZ_JAQQPZ010000004.1"/>
</dbReference>
<dbReference type="Pfam" id="PF00881">
    <property type="entry name" value="Nitroreductase"/>
    <property type="match status" value="1"/>
</dbReference>
<evidence type="ECO:0000256" key="3">
    <source>
        <dbReference type="ARBA" id="ARBA00022857"/>
    </source>
</evidence>
<comment type="caution">
    <text evidence="7">The sequence shown here is derived from an EMBL/GenBank/DDBJ whole genome shotgun (WGS) entry which is preliminary data.</text>
</comment>
<dbReference type="CDD" id="cd02148">
    <property type="entry name" value="RutE-like"/>
    <property type="match status" value="1"/>
</dbReference>
<evidence type="ECO:0000256" key="5">
    <source>
        <dbReference type="HAMAP-Rule" id="MF_01204"/>
    </source>
</evidence>
<accession>A0ABT5TMH3</accession>
<keyword evidence="3 5" id="KW-0521">NADP</keyword>
<evidence type="ECO:0000313" key="8">
    <source>
        <dbReference type="Proteomes" id="UP001213691"/>
    </source>
</evidence>
<dbReference type="PANTHER" id="PTHR43543:SF1">
    <property type="entry name" value="MALONIC SEMIALDEHYDE REDUCTASE RUTE-RELATED"/>
    <property type="match status" value="1"/>
</dbReference>
<organism evidence="7 8">
    <name type="scientific">Shewanella metallivivens</name>
    <dbReference type="NCBI Taxonomy" id="2872342"/>
    <lineage>
        <taxon>Bacteria</taxon>
        <taxon>Pseudomonadati</taxon>
        <taxon>Pseudomonadota</taxon>
        <taxon>Gammaproteobacteria</taxon>
        <taxon>Alteromonadales</taxon>
        <taxon>Shewanellaceae</taxon>
        <taxon>Shewanella</taxon>
    </lineage>
</organism>
<dbReference type="HAMAP" id="MF_01204">
    <property type="entry name" value="Oxidoreductase_RutE_HadB"/>
    <property type="match status" value="1"/>
</dbReference>
<evidence type="ECO:0000256" key="4">
    <source>
        <dbReference type="ARBA" id="ARBA00023002"/>
    </source>
</evidence>
<comment type="similarity">
    <text evidence="5">Belongs to the nitroreductase family. HadB/RutE subfamily.</text>
</comment>
<evidence type="ECO:0000259" key="6">
    <source>
        <dbReference type="Pfam" id="PF00881"/>
    </source>
</evidence>
<dbReference type="Proteomes" id="UP001213691">
    <property type="component" value="Unassembled WGS sequence"/>
</dbReference>
<dbReference type="GO" id="GO:0035527">
    <property type="term" value="F:3-hydroxypropionate dehydrogenase (NADP+) activity"/>
    <property type="evidence" value="ECO:0007669"/>
    <property type="project" value="UniProtKB-EC"/>
</dbReference>
<sequence>MNTTLDTKALNQKALDQKALNQLFTEARTFNAFTDKAVPDELIKQLYELMKWAPTSMNCQPGYYLVIKSADAKEKLNKALAPGNQQKSLAAPASVIIASDTQFYNNLPKQFPAYPTAKDMFENNESFRDTTAFRNSSLQGAYFIMAARSLGLDCGPMSGFDNKVVDDTFFPEGRYKSNFIINIGYGDATKNYPRGPRLAFEDVVKIL</sequence>
<reference evidence="7 8" key="1">
    <citation type="submission" date="2023-02" db="EMBL/GenBank/DDBJ databases">
        <title>Genome sequence of Shewanella metallivivens ER-Te-42B-Light, sp. nov., enriched from sulfide tube worms (Riftia pachyptila) isolated from Explorer Ridge in the Pacific Ocean.</title>
        <authorList>
            <person name="Maltman C."/>
            <person name="Kuzyk S.B."/>
            <person name="Kyndt J.A."/>
            <person name="Yurkov V."/>
        </authorList>
    </citation>
    <scope>NUCLEOTIDE SEQUENCE [LARGE SCALE GENOMIC DNA]</scope>
    <source>
        <strain evidence="7 8">ER-Te-42B-Light</strain>
    </source>
</reference>
<dbReference type="InterPro" id="IPR023936">
    <property type="entry name" value="RutE-like"/>
</dbReference>
<keyword evidence="4 5" id="KW-0560">Oxidoreductase</keyword>
<dbReference type="NCBIfam" id="NF003768">
    <property type="entry name" value="PRK05365.1"/>
    <property type="match status" value="1"/>
</dbReference>
<dbReference type="SUPFAM" id="SSF55469">
    <property type="entry name" value="FMN-dependent nitroreductase-like"/>
    <property type="match status" value="1"/>
</dbReference>
<comment type="cofactor">
    <cofactor evidence="5">
        <name>FMN</name>
        <dbReference type="ChEBI" id="CHEBI:58210"/>
    </cofactor>
</comment>
<name>A0ABT5TMH3_9GAMM</name>
<evidence type="ECO:0000313" key="7">
    <source>
        <dbReference type="EMBL" id="MDD8059069.1"/>
    </source>
</evidence>
<dbReference type="EMBL" id="JAQQPZ010000004">
    <property type="protein sequence ID" value="MDD8059069.1"/>
    <property type="molecule type" value="Genomic_DNA"/>
</dbReference>
<gene>
    <name evidence="7" type="ORF">PQR79_07980</name>
</gene>
<evidence type="ECO:0000256" key="1">
    <source>
        <dbReference type="ARBA" id="ARBA00022630"/>
    </source>
</evidence>
<dbReference type="InterPro" id="IPR050461">
    <property type="entry name" value="Nitroreductase_HadB/RutE"/>
</dbReference>
<feature type="domain" description="Nitroreductase" evidence="6">
    <location>
        <begin position="28"/>
        <end position="185"/>
    </location>
</feature>
<keyword evidence="8" id="KW-1185">Reference proteome</keyword>
<dbReference type="PANTHER" id="PTHR43543">
    <property type="entry name" value="MALONIC SEMIALDEHYDE REDUCTASE RUTE-RELATED"/>
    <property type="match status" value="1"/>
</dbReference>
<protein>
    <recommendedName>
        <fullName evidence="5">Putative NADH dehydrogenase/NAD(P)H nitroreductase PQR79_07980</fullName>
        <ecNumber evidence="5">1.-.-.-</ecNumber>
    </recommendedName>
</protein>
<keyword evidence="5" id="KW-0520">NAD</keyword>
<keyword evidence="1 5" id="KW-0285">Flavoprotein</keyword>